<dbReference type="Proteomes" id="UP000654075">
    <property type="component" value="Unassembled WGS sequence"/>
</dbReference>
<dbReference type="AlphaFoldDB" id="A0A813FM31"/>
<reference evidence="2" key="1">
    <citation type="submission" date="2021-02" db="EMBL/GenBank/DDBJ databases">
        <authorList>
            <person name="Dougan E. K."/>
            <person name="Rhodes N."/>
            <person name="Thang M."/>
            <person name="Chan C."/>
        </authorList>
    </citation>
    <scope>NUCLEOTIDE SEQUENCE</scope>
</reference>
<evidence type="ECO:0000313" key="3">
    <source>
        <dbReference type="Proteomes" id="UP000654075"/>
    </source>
</evidence>
<feature type="region of interest" description="Disordered" evidence="1">
    <location>
        <begin position="77"/>
        <end position="105"/>
    </location>
</feature>
<evidence type="ECO:0000256" key="1">
    <source>
        <dbReference type="SAM" id="MobiDB-lite"/>
    </source>
</evidence>
<organism evidence="2 3">
    <name type="scientific">Polarella glacialis</name>
    <name type="common">Dinoflagellate</name>
    <dbReference type="NCBI Taxonomy" id="89957"/>
    <lineage>
        <taxon>Eukaryota</taxon>
        <taxon>Sar</taxon>
        <taxon>Alveolata</taxon>
        <taxon>Dinophyceae</taxon>
        <taxon>Suessiales</taxon>
        <taxon>Suessiaceae</taxon>
        <taxon>Polarella</taxon>
    </lineage>
</organism>
<gene>
    <name evidence="2" type="ORF">PGLA1383_LOCUS31288</name>
</gene>
<evidence type="ECO:0000313" key="2">
    <source>
        <dbReference type="EMBL" id="CAE8613525.1"/>
    </source>
</evidence>
<dbReference type="EMBL" id="CAJNNV010025266">
    <property type="protein sequence ID" value="CAE8613525.1"/>
    <property type="molecule type" value="Genomic_DNA"/>
</dbReference>
<comment type="caution">
    <text evidence="2">The sequence shown here is derived from an EMBL/GenBank/DDBJ whole genome shotgun (WGS) entry which is preliminary data.</text>
</comment>
<protein>
    <submittedName>
        <fullName evidence="2">Uncharacterized protein</fullName>
    </submittedName>
</protein>
<accession>A0A813FM31</accession>
<proteinExistence type="predicted"/>
<sequence length="198" mass="21906">MLSYFFAGPCCNQEHSSSAVVVEVSSSSEDETPEFWNSSGFAAACVEGDLPSGHPLPSSILKATCSSNNKKHVRFHADQKGWEDDSDEETKKPRGSQTSEDFEAGYHPNPFVLLLERFTRDAVQPMADEEYEELRCSLMSMMTPVDENYEGSRDEDVAPDISADFEPPAFVEVPSYVVQSCKKEGDHVGFMSNMAVLV</sequence>
<keyword evidence="3" id="KW-1185">Reference proteome</keyword>
<name>A0A813FM31_POLGL</name>